<organism evidence="1">
    <name type="scientific">Schizaphis graminum</name>
    <name type="common">Green bug aphid</name>
    <dbReference type="NCBI Taxonomy" id="13262"/>
    <lineage>
        <taxon>Eukaryota</taxon>
        <taxon>Metazoa</taxon>
        <taxon>Ecdysozoa</taxon>
        <taxon>Arthropoda</taxon>
        <taxon>Hexapoda</taxon>
        <taxon>Insecta</taxon>
        <taxon>Pterygota</taxon>
        <taxon>Neoptera</taxon>
        <taxon>Paraneoptera</taxon>
        <taxon>Hemiptera</taxon>
        <taxon>Sternorrhyncha</taxon>
        <taxon>Aphidomorpha</taxon>
        <taxon>Aphidoidea</taxon>
        <taxon>Aphididae</taxon>
        <taxon>Aphidini</taxon>
        <taxon>Schizaphis</taxon>
    </lineage>
</organism>
<evidence type="ECO:0000313" key="1">
    <source>
        <dbReference type="EMBL" id="MBY16037.1"/>
    </source>
</evidence>
<sequence length="101" mass="11925">MSYPVVSRTFPVTPLATMLAGYSRQMIADIVAEVMTTERVLTLRQHPLDPTEFVPIILKYPKQNPQQFEQYYKWYSKYVPIGVRRVLEMETKNKNTKKEKK</sequence>
<proteinExistence type="predicted"/>
<dbReference type="AlphaFoldDB" id="A0A2S2NFT6"/>
<gene>
    <name evidence="1" type="ORF">g.145586</name>
</gene>
<name>A0A2S2NFT6_SCHGA</name>
<reference evidence="1" key="1">
    <citation type="submission" date="2018-04" db="EMBL/GenBank/DDBJ databases">
        <title>Transcriptome of Schizaphis graminum biotype I.</title>
        <authorList>
            <person name="Scully E.D."/>
            <person name="Geib S.M."/>
            <person name="Palmer N.A."/>
            <person name="Koch K."/>
            <person name="Bradshaw J."/>
            <person name="Heng-Moss T."/>
            <person name="Sarath G."/>
        </authorList>
    </citation>
    <scope>NUCLEOTIDE SEQUENCE</scope>
</reference>
<accession>A0A2S2NFT6</accession>
<protein>
    <submittedName>
        <fullName evidence="1">Uncharacterized protein</fullName>
    </submittedName>
</protein>
<dbReference type="EMBL" id="GGMR01003418">
    <property type="protein sequence ID" value="MBY16037.1"/>
    <property type="molecule type" value="Transcribed_RNA"/>
</dbReference>